<evidence type="ECO:0000256" key="2">
    <source>
        <dbReference type="SAM" id="Coils"/>
    </source>
</evidence>
<evidence type="ECO:0000259" key="4">
    <source>
        <dbReference type="PROSITE" id="PS50004"/>
    </source>
</evidence>
<feature type="region of interest" description="Disordered" evidence="3">
    <location>
        <begin position="469"/>
        <end position="488"/>
    </location>
</feature>
<feature type="domain" description="LOB" evidence="5">
    <location>
        <begin position="35"/>
        <end position="136"/>
    </location>
</feature>
<dbReference type="InterPro" id="IPR000008">
    <property type="entry name" value="C2_dom"/>
</dbReference>
<dbReference type="CDD" id="cd04051">
    <property type="entry name" value="C2_SRC2_like"/>
    <property type="match status" value="1"/>
</dbReference>
<reference evidence="6 7" key="1">
    <citation type="submission" date="2018-04" db="EMBL/GenBank/DDBJ databases">
        <authorList>
            <person name="Vogel A."/>
        </authorList>
    </citation>
    <scope>NUCLEOTIDE SEQUENCE [LARGE SCALE GENOMIC DNA]</scope>
</reference>
<dbReference type="OrthoDB" id="1909968at2759"/>
<feature type="compositionally biased region" description="Polar residues" evidence="3">
    <location>
        <begin position="1"/>
        <end position="15"/>
    </location>
</feature>
<dbReference type="Proteomes" id="UP000595140">
    <property type="component" value="Unassembled WGS sequence"/>
</dbReference>
<dbReference type="InterPro" id="IPR035892">
    <property type="entry name" value="C2_domain_sf"/>
</dbReference>
<dbReference type="InterPro" id="IPR044750">
    <property type="entry name" value="C2_SRC2/BAP"/>
</dbReference>
<evidence type="ECO:0000313" key="7">
    <source>
        <dbReference type="Proteomes" id="UP000595140"/>
    </source>
</evidence>
<evidence type="ECO:0000313" key="6">
    <source>
        <dbReference type="EMBL" id="VFQ78844.1"/>
    </source>
</evidence>
<dbReference type="PROSITE" id="PS50891">
    <property type="entry name" value="LOB"/>
    <property type="match status" value="1"/>
</dbReference>
<dbReference type="GO" id="GO:0006952">
    <property type="term" value="P:defense response"/>
    <property type="evidence" value="ECO:0007669"/>
    <property type="project" value="InterPro"/>
</dbReference>
<evidence type="ECO:0000259" key="5">
    <source>
        <dbReference type="PROSITE" id="PS50891"/>
    </source>
</evidence>
<feature type="domain" description="C2" evidence="4">
    <location>
        <begin position="218"/>
        <end position="339"/>
    </location>
</feature>
<gene>
    <name evidence="6" type="ORF">CCAM_LOCUS20620</name>
</gene>
<dbReference type="PROSITE" id="PS50004">
    <property type="entry name" value="C2"/>
    <property type="match status" value="1"/>
</dbReference>
<dbReference type="Pfam" id="PF03195">
    <property type="entry name" value="LOB"/>
    <property type="match status" value="1"/>
</dbReference>
<feature type="coiled-coil region" evidence="2">
    <location>
        <begin position="115"/>
        <end position="142"/>
    </location>
</feature>
<name>A0A484LRD9_9ASTE</name>
<organism evidence="6 7">
    <name type="scientific">Cuscuta campestris</name>
    <dbReference type="NCBI Taxonomy" id="132261"/>
    <lineage>
        <taxon>Eukaryota</taxon>
        <taxon>Viridiplantae</taxon>
        <taxon>Streptophyta</taxon>
        <taxon>Embryophyta</taxon>
        <taxon>Tracheophyta</taxon>
        <taxon>Spermatophyta</taxon>
        <taxon>Magnoliopsida</taxon>
        <taxon>eudicotyledons</taxon>
        <taxon>Gunneridae</taxon>
        <taxon>Pentapetalae</taxon>
        <taxon>asterids</taxon>
        <taxon>lamiids</taxon>
        <taxon>Solanales</taxon>
        <taxon>Convolvulaceae</taxon>
        <taxon>Cuscuteae</taxon>
        <taxon>Cuscuta</taxon>
        <taxon>Cuscuta subgen. Grammica</taxon>
        <taxon>Cuscuta sect. Cleistogrammica</taxon>
    </lineage>
</organism>
<dbReference type="Pfam" id="PF00168">
    <property type="entry name" value="C2"/>
    <property type="match status" value="1"/>
</dbReference>
<dbReference type="InterPro" id="IPR004883">
    <property type="entry name" value="LOB"/>
</dbReference>
<accession>A0A484LRD9</accession>
<dbReference type="PANTHER" id="PTHR31301:SF206">
    <property type="entry name" value="LOB DOMAIN-CONTAINING PROTEIN 1"/>
    <property type="match status" value="1"/>
</dbReference>
<dbReference type="EMBL" id="OOIL02001858">
    <property type="protein sequence ID" value="VFQ78844.1"/>
    <property type="molecule type" value="Genomic_DNA"/>
</dbReference>
<proteinExistence type="inferred from homology"/>
<dbReference type="Gene3D" id="2.60.40.150">
    <property type="entry name" value="C2 domain"/>
    <property type="match status" value="1"/>
</dbReference>
<dbReference type="SUPFAM" id="SSF49562">
    <property type="entry name" value="C2 domain (Calcium/lipid-binding domain, CaLB)"/>
    <property type="match status" value="1"/>
</dbReference>
<dbReference type="SMART" id="SM00239">
    <property type="entry name" value="C2"/>
    <property type="match status" value="1"/>
</dbReference>
<evidence type="ECO:0000256" key="3">
    <source>
        <dbReference type="SAM" id="MobiDB-lite"/>
    </source>
</evidence>
<protein>
    <submittedName>
        <fullName evidence="6">Uncharacterized protein</fullName>
    </submittedName>
</protein>
<keyword evidence="2" id="KW-0175">Coiled coil</keyword>
<keyword evidence="7" id="KW-1185">Reference proteome</keyword>
<dbReference type="PANTHER" id="PTHR31301">
    <property type="entry name" value="LOB DOMAIN-CONTAINING PROTEIN 4-RELATED"/>
    <property type="match status" value="1"/>
</dbReference>
<dbReference type="AlphaFoldDB" id="A0A484LRD9"/>
<feature type="region of interest" description="Disordered" evidence="3">
    <location>
        <begin position="558"/>
        <end position="581"/>
    </location>
</feature>
<comment type="similarity">
    <text evidence="1">Belongs to the LOB domain-containing protein family.</text>
</comment>
<feature type="region of interest" description="Disordered" evidence="3">
    <location>
        <begin position="1"/>
        <end position="22"/>
    </location>
</feature>
<evidence type="ECO:0000256" key="1">
    <source>
        <dbReference type="ARBA" id="ARBA00005474"/>
    </source>
</evidence>
<sequence length="581" mass="62694">MTHQSPPSPSASSGRNALPADAAGAPPHRISAILTPCAACKILRRRCGERCVLAPYFPPTDPLKFTIAHRVFGASNIIKMLQELEEDQRGDAVKSMVYEASARIRDPVYGSAGAICQLQKQISELQAELAKARADVLNLHCQNSNLKTLICMQMSSSSSSSSPQEQSTMASSYDVVNNFLLDDCSFSSVLLESNPMRARMVSVVAGGVDMNPTNPTPVDSTLTGSAVTFQPPPSHRILEICLISARDLSPVSKPLRTYALIWIHPNRKRSTGIDQDGHTSPAWNDKFSFRVNDDFLCSDHSAVHVEIYTSSWFRDALVGTVRVAMSNLITPMAVNGQRFIALQVRRPSGNHQGILNLAVSLINPMIFSNSNRGDMLDLKTKRIGLSVPDCDDVDEDEDEEKQKLNAKIQQWRAMSEGLSDVNVDFPGKPGSMVNGSVCNGSMVNYGSEVCSDIGPSASIVAAEILRKSQLSPVPPKEPPPARRGKARCEDGEESLILEDMTAEETAAKGMNTVSVERWRTAGPGKAVAKPGGQEKDGAIKCFANAYGFEFTIVCGAGNGNGNGNGSRVTNKASNKSRKKPD</sequence>